<feature type="compositionally biased region" description="Basic and acidic residues" evidence="5">
    <location>
        <begin position="131"/>
        <end position="143"/>
    </location>
</feature>
<protein>
    <submittedName>
        <fullName evidence="6">Ribose 5-phosphate isomerase B</fullName>
        <ecNumber evidence="6">5.3.1.6</ecNumber>
    </submittedName>
</protein>
<comment type="caution">
    <text evidence="6">The sequence shown here is derived from an EMBL/GenBank/DDBJ whole genome shotgun (WGS) entry which is preliminary data.</text>
</comment>
<dbReference type="AlphaFoldDB" id="A0A931LUI3"/>
<evidence type="ECO:0000313" key="7">
    <source>
        <dbReference type="Proteomes" id="UP000727962"/>
    </source>
</evidence>
<sequence>MRIVVGADHAGVSARVHLVSWLRRRGHEVFEVGAPTAMAYDYPLAADQAVAKIRAGAAEYGVLICGTGIGMAIRANRYIGIRAANCTDVLMARAARSHNHANVLCLGARTLEEENQEAILESFLNTDEDQDPRHERRVEELDHPMPGMQAVRS</sequence>
<dbReference type="PANTHER" id="PTHR30345">
    <property type="entry name" value="RIBOSE-5-PHOSPHATE ISOMERASE B"/>
    <property type="match status" value="1"/>
</dbReference>
<dbReference type="InterPro" id="IPR036569">
    <property type="entry name" value="RpiB_LacA_LacB_sf"/>
</dbReference>
<feature type="binding site" evidence="4">
    <location>
        <begin position="66"/>
        <end position="70"/>
    </location>
    <ligand>
        <name>D-ribulose 5-phosphate</name>
        <dbReference type="ChEBI" id="CHEBI:58121"/>
    </ligand>
</feature>
<reference evidence="6" key="1">
    <citation type="submission" date="2020-07" db="EMBL/GenBank/DDBJ databases">
        <title>Huge and variable diversity of episymbiotic CPR bacteria and DPANN archaea in groundwater ecosystems.</title>
        <authorList>
            <person name="He C.Y."/>
            <person name="Keren R."/>
            <person name="Whittaker M."/>
            <person name="Farag I.F."/>
            <person name="Doudna J."/>
            <person name="Cate J.H.D."/>
            <person name="Banfield J.F."/>
        </authorList>
    </citation>
    <scope>NUCLEOTIDE SEQUENCE</scope>
    <source>
        <strain evidence="6">NC_groundwater_17_Pr7_B-0.1um_64_12</strain>
    </source>
</reference>
<evidence type="ECO:0000256" key="5">
    <source>
        <dbReference type="SAM" id="MobiDB-lite"/>
    </source>
</evidence>
<dbReference type="PIRSF" id="PIRSF005384">
    <property type="entry name" value="RpiB_LacA_B"/>
    <property type="match status" value="1"/>
</dbReference>
<feature type="active site" description="Proton acceptor" evidence="3">
    <location>
        <position position="65"/>
    </location>
</feature>
<gene>
    <name evidence="6" type="primary">rpiB</name>
    <name evidence="6" type="ORF">HYR64_10860</name>
</gene>
<dbReference type="GO" id="GO:0009052">
    <property type="term" value="P:pentose-phosphate shunt, non-oxidative branch"/>
    <property type="evidence" value="ECO:0007669"/>
    <property type="project" value="TreeGrafter"/>
</dbReference>
<dbReference type="SUPFAM" id="SSF89623">
    <property type="entry name" value="Ribose/Galactose isomerase RpiB/AlsB"/>
    <property type="match status" value="1"/>
</dbReference>
<feature type="binding site" evidence="4">
    <location>
        <position position="133"/>
    </location>
    <ligand>
        <name>D-ribulose 5-phosphate</name>
        <dbReference type="ChEBI" id="CHEBI:58121"/>
    </ligand>
</feature>
<feature type="binding site" evidence="4">
    <location>
        <position position="109"/>
    </location>
    <ligand>
        <name>D-ribulose 5-phosphate</name>
        <dbReference type="ChEBI" id="CHEBI:58121"/>
    </ligand>
</feature>
<dbReference type="Pfam" id="PF02502">
    <property type="entry name" value="LacAB_rpiB"/>
    <property type="match status" value="1"/>
</dbReference>
<feature type="region of interest" description="Disordered" evidence="5">
    <location>
        <begin position="122"/>
        <end position="153"/>
    </location>
</feature>
<name>A0A931LUI3_FIMGI</name>
<dbReference type="InterPro" id="IPR004785">
    <property type="entry name" value="RpiB"/>
</dbReference>
<evidence type="ECO:0000256" key="2">
    <source>
        <dbReference type="ARBA" id="ARBA00023235"/>
    </source>
</evidence>
<evidence type="ECO:0000256" key="4">
    <source>
        <dbReference type="PIRSR" id="PIRSR005384-2"/>
    </source>
</evidence>
<feature type="active site" description="Proton donor" evidence="3">
    <location>
        <position position="98"/>
    </location>
</feature>
<feature type="binding site" evidence="4">
    <location>
        <begin position="8"/>
        <end position="9"/>
    </location>
    <ligand>
        <name>D-ribulose 5-phosphate</name>
        <dbReference type="ChEBI" id="CHEBI:58121"/>
    </ligand>
</feature>
<organism evidence="6 7">
    <name type="scientific">Fimbriimonas ginsengisoli</name>
    <dbReference type="NCBI Taxonomy" id="1005039"/>
    <lineage>
        <taxon>Bacteria</taxon>
        <taxon>Bacillati</taxon>
        <taxon>Armatimonadota</taxon>
        <taxon>Fimbriimonadia</taxon>
        <taxon>Fimbriimonadales</taxon>
        <taxon>Fimbriimonadaceae</taxon>
        <taxon>Fimbriimonas</taxon>
    </lineage>
</organism>
<dbReference type="NCBIfam" id="TIGR01120">
    <property type="entry name" value="rpiB"/>
    <property type="match status" value="1"/>
</dbReference>
<dbReference type="EC" id="5.3.1.6" evidence="6"/>
<feature type="binding site" evidence="4">
    <location>
        <position position="99"/>
    </location>
    <ligand>
        <name>D-ribulose 5-phosphate</name>
        <dbReference type="ChEBI" id="CHEBI:58121"/>
    </ligand>
</feature>
<dbReference type="NCBIfam" id="NF004051">
    <property type="entry name" value="PRK05571.1"/>
    <property type="match status" value="1"/>
</dbReference>
<keyword evidence="2 6" id="KW-0413">Isomerase</keyword>
<dbReference type="InterPro" id="IPR003500">
    <property type="entry name" value="RpiB_LacA_LacB"/>
</dbReference>
<dbReference type="Proteomes" id="UP000727962">
    <property type="component" value="Unassembled WGS sequence"/>
</dbReference>
<dbReference type="NCBIfam" id="TIGR00689">
    <property type="entry name" value="rpiB_lacA_lacB"/>
    <property type="match status" value="1"/>
</dbReference>
<evidence type="ECO:0000256" key="3">
    <source>
        <dbReference type="PIRSR" id="PIRSR005384-1"/>
    </source>
</evidence>
<proteinExistence type="inferred from homology"/>
<accession>A0A931LUI3</accession>
<dbReference type="GO" id="GO:0004751">
    <property type="term" value="F:ribose-5-phosphate isomerase activity"/>
    <property type="evidence" value="ECO:0007669"/>
    <property type="project" value="UniProtKB-EC"/>
</dbReference>
<dbReference type="EMBL" id="JACOSL010000066">
    <property type="protein sequence ID" value="MBI1757592.1"/>
    <property type="molecule type" value="Genomic_DNA"/>
</dbReference>
<feature type="binding site" evidence="4">
    <location>
        <position position="137"/>
    </location>
    <ligand>
        <name>D-ribulose 5-phosphate</name>
        <dbReference type="ChEBI" id="CHEBI:58121"/>
    </ligand>
</feature>
<dbReference type="Gene3D" id="3.40.1400.10">
    <property type="entry name" value="Sugar-phosphate isomerase, RpiB/LacA/LacB"/>
    <property type="match status" value="1"/>
</dbReference>
<dbReference type="PANTHER" id="PTHR30345:SF0">
    <property type="entry name" value="DNA DAMAGE-REPAIR_TOLERATION PROTEIN DRT102"/>
    <property type="match status" value="1"/>
</dbReference>
<evidence type="ECO:0000256" key="1">
    <source>
        <dbReference type="ARBA" id="ARBA00008754"/>
    </source>
</evidence>
<dbReference type="GO" id="GO:0019316">
    <property type="term" value="P:D-allose catabolic process"/>
    <property type="evidence" value="ECO:0007669"/>
    <property type="project" value="TreeGrafter"/>
</dbReference>
<comment type="similarity">
    <text evidence="1">Belongs to the LacAB/RpiB family.</text>
</comment>
<evidence type="ECO:0000313" key="6">
    <source>
        <dbReference type="EMBL" id="MBI1757592.1"/>
    </source>
</evidence>